<dbReference type="Gene3D" id="1.10.510.10">
    <property type="entry name" value="Transferase(Phosphotransferase) domain 1"/>
    <property type="match status" value="1"/>
</dbReference>
<name>A0A3N0XXP0_ANAGA</name>
<feature type="compositionally biased region" description="Polar residues" evidence="1">
    <location>
        <begin position="340"/>
        <end position="352"/>
    </location>
</feature>
<evidence type="ECO:0000313" key="4">
    <source>
        <dbReference type="Proteomes" id="UP000281406"/>
    </source>
</evidence>
<comment type="caution">
    <text evidence="3">The sequence shown here is derived from an EMBL/GenBank/DDBJ whole genome shotgun (WGS) entry which is preliminary data.</text>
</comment>
<dbReference type="InterPro" id="IPR011009">
    <property type="entry name" value="Kinase-like_dom_sf"/>
</dbReference>
<keyword evidence="3" id="KW-0418">Kinase</keyword>
<keyword evidence="3" id="KW-0808">Transferase</keyword>
<dbReference type="InterPro" id="IPR008271">
    <property type="entry name" value="Ser/Thr_kinase_AS"/>
</dbReference>
<feature type="compositionally biased region" description="Gly residues" evidence="1">
    <location>
        <begin position="307"/>
        <end position="319"/>
    </location>
</feature>
<dbReference type="GO" id="GO:0004672">
    <property type="term" value="F:protein kinase activity"/>
    <property type="evidence" value="ECO:0007669"/>
    <property type="project" value="InterPro"/>
</dbReference>
<dbReference type="PROSITE" id="PS00108">
    <property type="entry name" value="PROTEIN_KINASE_ST"/>
    <property type="match status" value="1"/>
</dbReference>
<dbReference type="SUPFAM" id="SSF56112">
    <property type="entry name" value="Protein kinase-like (PK-like)"/>
    <property type="match status" value="1"/>
</dbReference>
<feature type="compositionally biased region" description="Low complexity" evidence="1">
    <location>
        <begin position="364"/>
        <end position="374"/>
    </location>
</feature>
<dbReference type="OrthoDB" id="40902at2759"/>
<dbReference type="Pfam" id="PF00069">
    <property type="entry name" value="Pkinase"/>
    <property type="match status" value="1"/>
</dbReference>
<evidence type="ECO:0000259" key="2">
    <source>
        <dbReference type="PROSITE" id="PS50011"/>
    </source>
</evidence>
<feature type="domain" description="Protein kinase" evidence="2">
    <location>
        <begin position="1"/>
        <end position="175"/>
    </location>
</feature>
<dbReference type="GO" id="GO:0005524">
    <property type="term" value="F:ATP binding"/>
    <property type="evidence" value="ECO:0007669"/>
    <property type="project" value="InterPro"/>
</dbReference>
<evidence type="ECO:0000313" key="3">
    <source>
        <dbReference type="EMBL" id="ROK23412.1"/>
    </source>
</evidence>
<feature type="region of interest" description="Disordered" evidence="1">
    <location>
        <begin position="206"/>
        <end position="374"/>
    </location>
</feature>
<evidence type="ECO:0000256" key="1">
    <source>
        <dbReference type="SAM" id="MobiDB-lite"/>
    </source>
</evidence>
<organism evidence="3 4">
    <name type="scientific">Anabarilius grahami</name>
    <name type="common">Kanglang fish</name>
    <name type="synonym">Barilius grahami</name>
    <dbReference type="NCBI Taxonomy" id="495550"/>
    <lineage>
        <taxon>Eukaryota</taxon>
        <taxon>Metazoa</taxon>
        <taxon>Chordata</taxon>
        <taxon>Craniata</taxon>
        <taxon>Vertebrata</taxon>
        <taxon>Euteleostomi</taxon>
        <taxon>Actinopterygii</taxon>
        <taxon>Neopterygii</taxon>
        <taxon>Teleostei</taxon>
        <taxon>Ostariophysi</taxon>
        <taxon>Cypriniformes</taxon>
        <taxon>Xenocyprididae</taxon>
        <taxon>Xenocypridinae</taxon>
        <taxon>Xenocypridinae incertae sedis</taxon>
        <taxon>Anabarilius</taxon>
    </lineage>
</organism>
<proteinExistence type="predicted"/>
<dbReference type="PROSITE" id="PS50011">
    <property type="entry name" value="PROTEIN_KINASE_DOM"/>
    <property type="match status" value="1"/>
</dbReference>
<dbReference type="FunFam" id="1.10.510.10:FF:000255">
    <property type="entry name" value="Calcium/calmodulin-dependent protein kinase type IV"/>
    <property type="match status" value="1"/>
</dbReference>
<reference evidence="3 4" key="1">
    <citation type="submission" date="2018-10" db="EMBL/GenBank/DDBJ databases">
        <title>Genome assembly for a Yunnan-Guizhou Plateau 3E fish, Anabarilius grahami (Regan), and its evolutionary and genetic applications.</title>
        <authorList>
            <person name="Jiang W."/>
        </authorList>
    </citation>
    <scope>NUCLEOTIDE SEQUENCE [LARGE SCALE GENOMIC DNA]</scope>
    <source>
        <strain evidence="3">AG-KIZ</strain>
        <tissue evidence="3">Muscle</tissue>
    </source>
</reference>
<feature type="compositionally biased region" description="Basic and acidic residues" evidence="1">
    <location>
        <begin position="293"/>
        <end position="305"/>
    </location>
</feature>
<gene>
    <name evidence="3" type="ORF">DPX16_16456</name>
</gene>
<dbReference type="Proteomes" id="UP000281406">
    <property type="component" value="Unassembled WGS sequence"/>
</dbReference>
<dbReference type="InterPro" id="IPR000719">
    <property type="entry name" value="Prot_kinase_dom"/>
</dbReference>
<protein>
    <submittedName>
        <fullName evidence="3">Calcium/calmodulin-dependent protein kinase type IV</fullName>
    </submittedName>
</protein>
<sequence>MYLKSISFKVCSPPLALTSSKMAVAKEMYLHENGVVHRDLKPENLLYATSAPDAPLKIADFGLSKIVDDQVTMKTVCGTPGYCAPEILRGCAYGPEVDMWSVGVITYILLCGFEPFFDDRGDQYMFKRILNCEYEFVSPWWDNVSLNAKDLVKKLIVQDPKKRLTTQQALQHPWVTGKAVNFTHMDTAQKKLLEFNARRKLKFNRGGLGRGCGAGRRNHQGRGRSQGGDDDGRSKGVTSNSANRMQAHGGTEAGRSHGVARSLTDCGGEPRGADEMKTQSDTNGLEGGGRTEGSWDRAGDWDSADHGGAGGSQDNGGAKGAAVKAVVASSRLGSAGSHGNPDSNKTDCSPSSVKEKTADDQPDTEQPQTQNEIS</sequence>
<keyword evidence="4" id="KW-1185">Reference proteome</keyword>
<dbReference type="SMART" id="SM00220">
    <property type="entry name" value="S_TKc"/>
    <property type="match status" value="1"/>
</dbReference>
<dbReference type="AlphaFoldDB" id="A0A3N0XXP0"/>
<dbReference type="EMBL" id="RJVU01057542">
    <property type="protein sequence ID" value="ROK23412.1"/>
    <property type="molecule type" value="Genomic_DNA"/>
</dbReference>
<accession>A0A3N0XXP0</accession>
<dbReference type="PANTHER" id="PTHR24347">
    <property type="entry name" value="SERINE/THREONINE-PROTEIN KINASE"/>
    <property type="match status" value="1"/>
</dbReference>